<dbReference type="EMBL" id="AWWV01010937">
    <property type="protein sequence ID" value="OMO75847.1"/>
    <property type="molecule type" value="Genomic_DNA"/>
</dbReference>
<reference evidence="1 2" key="1">
    <citation type="submission" date="2013-09" db="EMBL/GenBank/DDBJ databases">
        <title>Corchorus capsularis genome sequencing.</title>
        <authorList>
            <person name="Alam M."/>
            <person name="Haque M.S."/>
            <person name="Islam M.S."/>
            <person name="Emdad E.M."/>
            <person name="Islam M.M."/>
            <person name="Ahmed B."/>
            <person name="Halim A."/>
            <person name="Hossen Q.M.M."/>
            <person name="Hossain M.Z."/>
            <person name="Ahmed R."/>
            <person name="Khan M.M."/>
            <person name="Islam R."/>
            <person name="Rashid M.M."/>
            <person name="Khan S.A."/>
            <person name="Rahman M.S."/>
            <person name="Alam M."/>
        </authorList>
    </citation>
    <scope>NUCLEOTIDE SEQUENCE [LARGE SCALE GENOMIC DNA]</scope>
    <source>
        <strain evidence="2">cv. CVL-1</strain>
        <tissue evidence="1">Whole seedling</tissue>
    </source>
</reference>
<dbReference type="Proteomes" id="UP000188268">
    <property type="component" value="Unassembled WGS sequence"/>
</dbReference>
<proteinExistence type="predicted"/>
<dbReference type="SUPFAM" id="SSF47616">
    <property type="entry name" value="GST C-terminal domain-like"/>
    <property type="match status" value="1"/>
</dbReference>
<dbReference type="Gene3D" id="1.20.1050.10">
    <property type="match status" value="1"/>
</dbReference>
<protein>
    <submittedName>
        <fullName evidence="1">Uncharacterized protein</fullName>
    </submittedName>
</protein>
<gene>
    <name evidence="1" type="ORF">CCACVL1_16006</name>
</gene>
<keyword evidence="2" id="KW-1185">Reference proteome</keyword>
<accession>A0A1R3HZV6</accession>
<name>A0A1R3HZV6_COCAP</name>
<dbReference type="AlphaFoldDB" id="A0A1R3HZV6"/>
<dbReference type="InterPro" id="IPR036282">
    <property type="entry name" value="Glutathione-S-Trfase_C_sf"/>
</dbReference>
<dbReference type="Gramene" id="OMO75847">
    <property type="protein sequence ID" value="OMO75847"/>
    <property type="gene ID" value="CCACVL1_16006"/>
</dbReference>
<sequence>MGKISCLDVDSPPVRPCIFKAGKLILGATTDPAVVEENEGKLAKVLDVYEARLSQ</sequence>
<evidence type="ECO:0000313" key="1">
    <source>
        <dbReference type="EMBL" id="OMO75847.1"/>
    </source>
</evidence>
<evidence type="ECO:0000313" key="2">
    <source>
        <dbReference type="Proteomes" id="UP000188268"/>
    </source>
</evidence>
<organism evidence="1 2">
    <name type="scientific">Corchorus capsularis</name>
    <name type="common">Jute</name>
    <dbReference type="NCBI Taxonomy" id="210143"/>
    <lineage>
        <taxon>Eukaryota</taxon>
        <taxon>Viridiplantae</taxon>
        <taxon>Streptophyta</taxon>
        <taxon>Embryophyta</taxon>
        <taxon>Tracheophyta</taxon>
        <taxon>Spermatophyta</taxon>
        <taxon>Magnoliopsida</taxon>
        <taxon>eudicotyledons</taxon>
        <taxon>Gunneridae</taxon>
        <taxon>Pentapetalae</taxon>
        <taxon>rosids</taxon>
        <taxon>malvids</taxon>
        <taxon>Malvales</taxon>
        <taxon>Malvaceae</taxon>
        <taxon>Grewioideae</taxon>
        <taxon>Apeibeae</taxon>
        <taxon>Corchorus</taxon>
    </lineage>
</organism>
<dbReference type="OrthoDB" id="422574at2759"/>
<comment type="caution">
    <text evidence="1">The sequence shown here is derived from an EMBL/GenBank/DDBJ whole genome shotgun (WGS) entry which is preliminary data.</text>
</comment>